<evidence type="ECO:0000256" key="1">
    <source>
        <dbReference type="ARBA" id="ARBA00022801"/>
    </source>
</evidence>
<dbReference type="InterPro" id="IPR010905">
    <property type="entry name" value="Glyco_hydro_88"/>
</dbReference>
<dbReference type="OrthoDB" id="540611at2759"/>
<keyword evidence="1 2" id="KW-0378">Hydrolase</keyword>
<evidence type="ECO:0000313" key="3">
    <source>
        <dbReference type="Proteomes" id="UP000244855"/>
    </source>
</evidence>
<dbReference type="SUPFAM" id="SSF48208">
    <property type="entry name" value="Six-hairpin glycosidases"/>
    <property type="match status" value="1"/>
</dbReference>
<dbReference type="GO" id="GO:0016787">
    <property type="term" value="F:hydrolase activity"/>
    <property type="evidence" value="ECO:0007669"/>
    <property type="project" value="UniProtKB-KW"/>
</dbReference>
<dbReference type="EMBL" id="KZ805371">
    <property type="protein sequence ID" value="PVI00593.1"/>
    <property type="molecule type" value="Genomic_DNA"/>
</dbReference>
<gene>
    <name evidence="2" type="ORF">DM02DRAFT_526762</name>
</gene>
<dbReference type="PANTHER" id="PTHR33886:SF11">
    <property type="entry name" value="WALL GLYCOSYL HYDROLASE YTER, PUTATIVE (AFU_ORTHOLOGUE AFUA_2G14630)-RELATED"/>
    <property type="match status" value="1"/>
</dbReference>
<dbReference type="InterPro" id="IPR052043">
    <property type="entry name" value="PolySaccharide_Degr_Enz"/>
</dbReference>
<protein>
    <submittedName>
        <fullName evidence="2">Glycoside hydrolase family 105 protein</fullName>
    </submittedName>
</protein>
<name>A0A2V1DQR2_9PLEO</name>
<accession>A0A2V1DQR2</accession>
<organism evidence="2 3">
    <name type="scientific">Periconia macrospinosa</name>
    <dbReference type="NCBI Taxonomy" id="97972"/>
    <lineage>
        <taxon>Eukaryota</taxon>
        <taxon>Fungi</taxon>
        <taxon>Dikarya</taxon>
        <taxon>Ascomycota</taxon>
        <taxon>Pezizomycotina</taxon>
        <taxon>Dothideomycetes</taxon>
        <taxon>Pleosporomycetidae</taxon>
        <taxon>Pleosporales</taxon>
        <taxon>Massarineae</taxon>
        <taxon>Periconiaceae</taxon>
        <taxon>Periconia</taxon>
    </lineage>
</organism>
<sequence length="361" mass="39929">MSRGQGILSGTGDVSELLQAGFTQKTFRKWLDEYPDDIHASAIASYLERSASSVITTVSNATRSVTSSALDRLSNGNSLINLYQKTGNDTYRTAFEALRTSINLQPRNSENGLWYYVYPNWSYLDGMESLAPFYTLYTTTFDAENTTAVPDDMIHQIDLLWKHCYVKSSGLLVHGYDSSRTAVWANNVTGASPHVWGRSLGWFAMSLVDTIELLPTTQKYIHARQHLTKLYCDLAAAVAKAVDAKSGAWWQILDQPGRPGNYIESSGSAMFAYALMKGARLGYTTPEPSRHVAKRAYEYLVDAFVVNNGNGTLGYNGTVAVCSLNSTATYEYYVGRPILYNSVLGTAAFMLASLEYESLQK</sequence>
<dbReference type="Pfam" id="PF07470">
    <property type="entry name" value="Glyco_hydro_88"/>
    <property type="match status" value="1"/>
</dbReference>
<dbReference type="Proteomes" id="UP000244855">
    <property type="component" value="Unassembled WGS sequence"/>
</dbReference>
<dbReference type="GO" id="GO:0005975">
    <property type="term" value="P:carbohydrate metabolic process"/>
    <property type="evidence" value="ECO:0007669"/>
    <property type="project" value="InterPro"/>
</dbReference>
<reference evidence="2 3" key="1">
    <citation type="journal article" date="2018" name="Sci. Rep.">
        <title>Comparative genomics provides insights into the lifestyle and reveals functional heterogeneity of dark septate endophytic fungi.</title>
        <authorList>
            <person name="Knapp D.G."/>
            <person name="Nemeth J.B."/>
            <person name="Barry K."/>
            <person name="Hainaut M."/>
            <person name="Henrissat B."/>
            <person name="Johnson J."/>
            <person name="Kuo A."/>
            <person name="Lim J.H.P."/>
            <person name="Lipzen A."/>
            <person name="Nolan M."/>
            <person name="Ohm R.A."/>
            <person name="Tamas L."/>
            <person name="Grigoriev I.V."/>
            <person name="Spatafora J.W."/>
            <person name="Nagy L.G."/>
            <person name="Kovacs G.M."/>
        </authorList>
    </citation>
    <scope>NUCLEOTIDE SEQUENCE [LARGE SCALE GENOMIC DNA]</scope>
    <source>
        <strain evidence="2 3">DSE2036</strain>
    </source>
</reference>
<dbReference type="Gene3D" id="1.50.10.10">
    <property type="match status" value="1"/>
</dbReference>
<keyword evidence="3" id="KW-1185">Reference proteome</keyword>
<dbReference type="InterPro" id="IPR008928">
    <property type="entry name" value="6-hairpin_glycosidase_sf"/>
</dbReference>
<proteinExistence type="predicted"/>
<dbReference type="PANTHER" id="PTHR33886">
    <property type="entry name" value="UNSATURATED RHAMNOGALACTURONAN HYDROLASE (EUROFUNG)"/>
    <property type="match status" value="1"/>
</dbReference>
<dbReference type="InterPro" id="IPR012341">
    <property type="entry name" value="6hp_glycosidase-like_sf"/>
</dbReference>
<dbReference type="AlphaFoldDB" id="A0A2V1DQR2"/>
<dbReference type="STRING" id="97972.A0A2V1DQR2"/>
<evidence type="ECO:0000313" key="2">
    <source>
        <dbReference type="EMBL" id="PVI00593.1"/>
    </source>
</evidence>